<comment type="caution">
    <text evidence="12">The sequence shown here is derived from an EMBL/GenBank/DDBJ whole genome shotgun (WGS) entry which is preliminary data.</text>
</comment>
<dbReference type="GO" id="GO:0005739">
    <property type="term" value="C:mitochondrion"/>
    <property type="evidence" value="ECO:0007669"/>
    <property type="project" value="UniProtKB-ARBA"/>
</dbReference>
<dbReference type="AlphaFoldDB" id="A0AA35WPT1"/>
<keyword evidence="3 12" id="KW-0436">Ligase</keyword>
<dbReference type="CDD" id="cd07958">
    <property type="entry name" value="Anticodon_Ia_Leu_BEm"/>
    <property type="match status" value="1"/>
</dbReference>
<feature type="domain" description="Leucyl-tRNA synthetase editing" evidence="11">
    <location>
        <begin position="99"/>
        <end position="281"/>
    </location>
</feature>
<sequence>SRKIDTSLPEYYRWTQWIFLRLYEKDLAYLANVPVNWCPALGTVLSNEEVKDGKYVETEDPVERRLMHQWMLKITVYAERLLEDLDLLDWPDGLKEMQRHWIGKSEGADIIFDIKDSDNTFTVFTTRPDTLFGATYCVLAPEHPLVSEITHPDAASAVNAYVTEAVNKSDLQRTDLATEKTGVFTGAYAINPCNNAPIPIWVADYVLMTYGTGAIMAVPGHDERDHEFASAFGISIVEVIKGGEKPIEEVPFVGDGVCVNSDFLNGLRVAEAKEKMIAWLECEGRGTRQVQYRLRDWLFSRQRYWGEPFPLAHLEDGTIVQLPDEELPVELPPIDAYKPTEDGKPPLARADEEWLKVRLPDGRIATRETNIMPQWAGSCWYYLRFLDAHNTEAPFDTALEQYWMPVDLYMGGAEHAVLHLLYARFWHKVLYDSGLVSTQEPFQGLVNQGTILAESYQKMSKSRFNVINPDDVIDRYGADAIRLYLLFIGPVTASTPWQDAGVEGVYRFLQRVWRLVIDEDSGELSEKLTDAAGTTESELWRELHKTIKQVTEDTESIDKMNTAISQMMIFVNTATQTKTLPKETLKIFLHLLAPYAPHIAQELWHRLSEAGFIAHEQWPTHDEAVLTSATVTIIAQVNGKLRNRLQLPADATNKEIEEAALADERVQRFIEGKPIRKVIVVPNRNLINIVV</sequence>
<organism evidence="12 13">
    <name type="scientific">Geodia barretti</name>
    <name type="common">Barrett's horny sponge</name>
    <dbReference type="NCBI Taxonomy" id="519541"/>
    <lineage>
        <taxon>Eukaryota</taxon>
        <taxon>Metazoa</taxon>
        <taxon>Porifera</taxon>
        <taxon>Demospongiae</taxon>
        <taxon>Heteroscleromorpha</taxon>
        <taxon>Tetractinellida</taxon>
        <taxon>Astrophorina</taxon>
        <taxon>Geodiidae</taxon>
        <taxon>Geodia</taxon>
    </lineage>
</organism>
<dbReference type="InterPro" id="IPR002300">
    <property type="entry name" value="aa-tRNA-synth_Ia"/>
</dbReference>
<dbReference type="GO" id="GO:0006429">
    <property type="term" value="P:leucyl-tRNA aminoacylation"/>
    <property type="evidence" value="ECO:0007669"/>
    <property type="project" value="InterPro"/>
</dbReference>
<dbReference type="InterPro" id="IPR014729">
    <property type="entry name" value="Rossmann-like_a/b/a_fold"/>
</dbReference>
<gene>
    <name evidence="12" type="ORF">GBAR_LOCUS16671</name>
</gene>
<keyword evidence="4" id="KW-0547">Nucleotide-binding</keyword>
<dbReference type="Proteomes" id="UP001174909">
    <property type="component" value="Unassembled WGS sequence"/>
</dbReference>
<evidence type="ECO:0000256" key="4">
    <source>
        <dbReference type="ARBA" id="ARBA00022741"/>
    </source>
</evidence>
<keyword evidence="7" id="KW-0030">Aminoacyl-tRNA synthetase</keyword>
<keyword evidence="6" id="KW-0648">Protein biosynthesis</keyword>
<dbReference type="GO" id="GO:0005829">
    <property type="term" value="C:cytosol"/>
    <property type="evidence" value="ECO:0007669"/>
    <property type="project" value="TreeGrafter"/>
</dbReference>
<evidence type="ECO:0000259" key="11">
    <source>
        <dbReference type="Pfam" id="PF13603"/>
    </source>
</evidence>
<evidence type="ECO:0000256" key="2">
    <source>
        <dbReference type="ARBA" id="ARBA00013164"/>
    </source>
</evidence>
<dbReference type="FunFam" id="3.40.50.620:FF:000056">
    <property type="entry name" value="Leucine--tRNA ligase"/>
    <property type="match status" value="1"/>
</dbReference>
<dbReference type="EMBL" id="CASHTH010002395">
    <property type="protein sequence ID" value="CAI8029333.1"/>
    <property type="molecule type" value="Genomic_DNA"/>
</dbReference>
<feature type="domain" description="Methionyl/Valyl/Leucyl/Isoleucyl-tRNA synthetase anticodon-binding" evidence="10">
    <location>
        <begin position="538"/>
        <end position="652"/>
    </location>
</feature>
<name>A0AA35WPT1_GEOBA</name>
<dbReference type="NCBIfam" id="TIGR00396">
    <property type="entry name" value="leuS_bact"/>
    <property type="match status" value="1"/>
</dbReference>
<evidence type="ECO:0000256" key="3">
    <source>
        <dbReference type="ARBA" id="ARBA00022598"/>
    </source>
</evidence>
<dbReference type="PRINTS" id="PR00985">
    <property type="entry name" value="TRNASYNTHLEU"/>
</dbReference>
<dbReference type="InterPro" id="IPR009008">
    <property type="entry name" value="Val/Leu/Ile-tRNA-synth_edit"/>
</dbReference>
<dbReference type="SUPFAM" id="SSF47323">
    <property type="entry name" value="Anticodon-binding domain of a subclass of class I aminoacyl-tRNA synthetases"/>
    <property type="match status" value="1"/>
</dbReference>
<dbReference type="Pfam" id="PF13603">
    <property type="entry name" value="tRNA-synt_1_2"/>
    <property type="match status" value="1"/>
</dbReference>
<evidence type="ECO:0000259" key="9">
    <source>
        <dbReference type="Pfam" id="PF00133"/>
    </source>
</evidence>
<dbReference type="Gene3D" id="1.10.730.10">
    <property type="entry name" value="Isoleucyl-tRNA Synthetase, Domain 1"/>
    <property type="match status" value="1"/>
</dbReference>
<dbReference type="InterPro" id="IPR013155">
    <property type="entry name" value="M/V/L/I-tRNA-synth_anticd-bd"/>
</dbReference>
<evidence type="ECO:0000256" key="1">
    <source>
        <dbReference type="ARBA" id="ARBA00005594"/>
    </source>
</evidence>
<feature type="non-terminal residue" evidence="12">
    <location>
        <position position="1"/>
    </location>
</feature>
<dbReference type="Gene3D" id="3.10.20.590">
    <property type="match status" value="1"/>
</dbReference>
<dbReference type="Pfam" id="PF00133">
    <property type="entry name" value="tRNA-synt_1"/>
    <property type="match status" value="1"/>
</dbReference>
<keyword evidence="5" id="KW-0067">ATP-binding</keyword>
<accession>A0AA35WPT1</accession>
<dbReference type="GO" id="GO:0004823">
    <property type="term" value="F:leucine-tRNA ligase activity"/>
    <property type="evidence" value="ECO:0007669"/>
    <property type="project" value="UniProtKB-EC"/>
</dbReference>
<reference evidence="12" key="1">
    <citation type="submission" date="2023-03" db="EMBL/GenBank/DDBJ databases">
        <authorList>
            <person name="Steffen K."/>
            <person name="Cardenas P."/>
        </authorList>
    </citation>
    <scope>NUCLEOTIDE SEQUENCE</scope>
</reference>
<evidence type="ECO:0000313" key="12">
    <source>
        <dbReference type="EMBL" id="CAI8029333.1"/>
    </source>
</evidence>
<proteinExistence type="inferred from homology"/>
<evidence type="ECO:0000256" key="8">
    <source>
        <dbReference type="ARBA" id="ARBA00047469"/>
    </source>
</evidence>
<dbReference type="SUPFAM" id="SSF52374">
    <property type="entry name" value="Nucleotidylyl transferase"/>
    <property type="match status" value="1"/>
</dbReference>
<comment type="catalytic activity">
    <reaction evidence="8">
        <text>tRNA(Leu) + L-leucine + ATP = L-leucyl-tRNA(Leu) + AMP + diphosphate</text>
        <dbReference type="Rhea" id="RHEA:11688"/>
        <dbReference type="Rhea" id="RHEA-COMP:9613"/>
        <dbReference type="Rhea" id="RHEA-COMP:9622"/>
        <dbReference type="ChEBI" id="CHEBI:30616"/>
        <dbReference type="ChEBI" id="CHEBI:33019"/>
        <dbReference type="ChEBI" id="CHEBI:57427"/>
        <dbReference type="ChEBI" id="CHEBI:78442"/>
        <dbReference type="ChEBI" id="CHEBI:78494"/>
        <dbReference type="ChEBI" id="CHEBI:456215"/>
        <dbReference type="EC" id="6.1.1.4"/>
    </reaction>
</comment>
<dbReference type="FunFam" id="1.10.730.10:FF:000011">
    <property type="entry name" value="Leucine--tRNA ligase chloroplastic/mitochondrial"/>
    <property type="match status" value="1"/>
</dbReference>
<protein>
    <recommendedName>
        <fullName evidence="2">leucine--tRNA ligase</fullName>
        <ecNumber evidence="2">6.1.1.4</ecNumber>
    </recommendedName>
</protein>
<evidence type="ECO:0000259" key="10">
    <source>
        <dbReference type="Pfam" id="PF08264"/>
    </source>
</evidence>
<dbReference type="PANTHER" id="PTHR43740">
    <property type="entry name" value="LEUCYL-TRNA SYNTHETASE"/>
    <property type="match status" value="1"/>
</dbReference>
<dbReference type="InterPro" id="IPR002302">
    <property type="entry name" value="Leu-tRNA-ligase"/>
</dbReference>
<feature type="domain" description="Aminoacyl-tRNA synthetase class Ia" evidence="9">
    <location>
        <begin position="294"/>
        <end position="489"/>
    </location>
</feature>
<comment type="similarity">
    <text evidence="1">Belongs to the class-I aminoacyl-tRNA synthetase family.</text>
</comment>
<dbReference type="GO" id="GO:0005524">
    <property type="term" value="F:ATP binding"/>
    <property type="evidence" value="ECO:0007669"/>
    <property type="project" value="UniProtKB-KW"/>
</dbReference>
<dbReference type="InterPro" id="IPR025709">
    <property type="entry name" value="Leu_tRNA-synth_edit"/>
</dbReference>
<dbReference type="Pfam" id="PF08264">
    <property type="entry name" value="Anticodon_1"/>
    <property type="match status" value="1"/>
</dbReference>
<evidence type="ECO:0000313" key="13">
    <source>
        <dbReference type="Proteomes" id="UP001174909"/>
    </source>
</evidence>
<evidence type="ECO:0000256" key="5">
    <source>
        <dbReference type="ARBA" id="ARBA00022840"/>
    </source>
</evidence>
<dbReference type="GO" id="GO:0002161">
    <property type="term" value="F:aminoacyl-tRNA deacylase activity"/>
    <property type="evidence" value="ECO:0007669"/>
    <property type="project" value="InterPro"/>
</dbReference>
<evidence type="ECO:0000256" key="7">
    <source>
        <dbReference type="ARBA" id="ARBA00023146"/>
    </source>
</evidence>
<keyword evidence="13" id="KW-1185">Reference proteome</keyword>
<dbReference type="PANTHER" id="PTHR43740:SF2">
    <property type="entry name" value="LEUCINE--TRNA LIGASE, MITOCHONDRIAL"/>
    <property type="match status" value="1"/>
</dbReference>
<evidence type="ECO:0000256" key="6">
    <source>
        <dbReference type="ARBA" id="ARBA00022917"/>
    </source>
</evidence>
<dbReference type="SUPFAM" id="SSF50677">
    <property type="entry name" value="ValRS/IleRS/LeuRS editing domain"/>
    <property type="match status" value="1"/>
</dbReference>
<dbReference type="Gene3D" id="3.40.50.620">
    <property type="entry name" value="HUPs"/>
    <property type="match status" value="2"/>
</dbReference>
<dbReference type="EC" id="6.1.1.4" evidence="2"/>
<dbReference type="InterPro" id="IPR009080">
    <property type="entry name" value="tRNAsynth_Ia_anticodon-bd"/>
</dbReference>